<accession>A0A0E9S9K7</accession>
<evidence type="ECO:0000313" key="1">
    <source>
        <dbReference type="EMBL" id="JAH38089.1"/>
    </source>
</evidence>
<proteinExistence type="predicted"/>
<name>A0A0E9S9K7_ANGAN</name>
<sequence>MLILSHYSVQITVLCSRCSIMNRLSTIEDIASLKVILISCT</sequence>
<protein>
    <submittedName>
        <fullName evidence="1">Uncharacterized protein</fullName>
    </submittedName>
</protein>
<reference evidence="1" key="2">
    <citation type="journal article" date="2015" name="Fish Shellfish Immunol.">
        <title>Early steps in the European eel (Anguilla anguilla)-Vibrio vulnificus interaction in the gills: Role of the RtxA13 toxin.</title>
        <authorList>
            <person name="Callol A."/>
            <person name="Pajuelo D."/>
            <person name="Ebbesson L."/>
            <person name="Teles M."/>
            <person name="MacKenzie S."/>
            <person name="Amaro C."/>
        </authorList>
    </citation>
    <scope>NUCLEOTIDE SEQUENCE</scope>
</reference>
<organism evidence="1">
    <name type="scientific">Anguilla anguilla</name>
    <name type="common">European freshwater eel</name>
    <name type="synonym">Muraena anguilla</name>
    <dbReference type="NCBI Taxonomy" id="7936"/>
    <lineage>
        <taxon>Eukaryota</taxon>
        <taxon>Metazoa</taxon>
        <taxon>Chordata</taxon>
        <taxon>Craniata</taxon>
        <taxon>Vertebrata</taxon>
        <taxon>Euteleostomi</taxon>
        <taxon>Actinopterygii</taxon>
        <taxon>Neopterygii</taxon>
        <taxon>Teleostei</taxon>
        <taxon>Anguilliformes</taxon>
        <taxon>Anguillidae</taxon>
        <taxon>Anguilla</taxon>
    </lineage>
</organism>
<dbReference type="EMBL" id="GBXM01070488">
    <property type="protein sequence ID" value="JAH38089.1"/>
    <property type="molecule type" value="Transcribed_RNA"/>
</dbReference>
<reference evidence="1" key="1">
    <citation type="submission" date="2014-11" db="EMBL/GenBank/DDBJ databases">
        <authorList>
            <person name="Amaro Gonzalez C."/>
        </authorList>
    </citation>
    <scope>NUCLEOTIDE SEQUENCE</scope>
</reference>
<dbReference type="AlphaFoldDB" id="A0A0E9S9K7"/>